<sequence>MGAPSAVVVVVASPGPGRRPGPARRPPGGAGAVAVIGEGDLDVGHGIEDVEDVVDEGVFVEEVLVVAGDLESPLRRSLLLNDFDPEGFGEIPWSDFLRALETPEFCQAVGPAKREILTAKAHRSHTSAITFDDFVAVLPSGRRLRVCIVGCSHFRCSRKTELLAVRPKSAQQQLTAAARIAKMDEVGSDPSANGAAVTAYPPMRAAPYPYLRKSYWKE</sequence>
<accession>A0A9D4PJQ7</accession>
<proteinExistence type="predicted"/>
<evidence type="ECO:0000313" key="1">
    <source>
        <dbReference type="EMBL" id="KAH7944461.1"/>
    </source>
</evidence>
<evidence type="ECO:0000313" key="2">
    <source>
        <dbReference type="Proteomes" id="UP000821837"/>
    </source>
</evidence>
<comment type="caution">
    <text evidence="1">The sequence shown here is derived from an EMBL/GenBank/DDBJ whole genome shotgun (WGS) entry which is preliminary data.</text>
</comment>
<name>A0A9D4PJQ7_RHISA</name>
<organism evidence="1 2">
    <name type="scientific">Rhipicephalus sanguineus</name>
    <name type="common">Brown dog tick</name>
    <name type="synonym">Ixodes sanguineus</name>
    <dbReference type="NCBI Taxonomy" id="34632"/>
    <lineage>
        <taxon>Eukaryota</taxon>
        <taxon>Metazoa</taxon>
        <taxon>Ecdysozoa</taxon>
        <taxon>Arthropoda</taxon>
        <taxon>Chelicerata</taxon>
        <taxon>Arachnida</taxon>
        <taxon>Acari</taxon>
        <taxon>Parasitiformes</taxon>
        <taxon>Ixodida</taxon>
        <taxon>Ixodoidea</taxon>
        <taxon>Ixodidae</taxon>
        <taxon>Rhipicephalinae</taxon>
        <taxon>Rhipicephalus</taxon>
        <taxon>Rhipicephalus</taxon>
    </lineage>
</organism>
<reference evidence="1" key="2">
    <citation type="submission" date="2021-09" db="EMBL/GenBank/DDBJ databases">
        <authorList>
            <person name="Jia N."/>
            <person name="Wang J."/>
            <person name="Shi W."/>
            <person name="Du L."/>
            <person name="Sun Y."/>
            <person name="Zhan W."/>
            <person name="Jiang J."/>
            <person name="Wang Q."/>
            <person name="Zhang B."/>
            <person name="Ji P."/>
            <person name="Sakyi L.B."/>
            <person name="Cui X."/>
            <person name="Yuan T."/>
            <person name="Jiang B."/>
            <person name="Yang W."/>
            <person name="Lam T.T.-Y."/>
            <person name="Chang Q."/>
            <person name="Ding S."/>
            <person name="Wang X."/>
            <person name="Zhu J."/>
            <person name="Ruan X."/>
            <person name="Zhao L."/>
            <person name="Wei J."/>
            <person name="Que T."/>
            <person name="Du C."/>
            <person name="Cheng J."/>
            <person name="Dai P."/>
            <person name="Han X."/>
            <person name="Huang E."/>
            <person name="Gao Y."/>
            <person name="Liu J."/>
            <person name="Shao H."/>
            <person name="Ye R."/>
            <person name="Li L."/>
            <person name="Wei W."/>
            <person name="Wang X."/>
            <person name="Wang C."/>
            <person name="Huo Q."/>
            <person name="Li W."/>
            <person name="Guo W."/>
            <person name="Chen H."/>
            <person name="Chen S."/>
            <person name="Zhou L."/>
            <person name="Zhou L."/>
            <person name="Ni X."/>
            <person name="Tian J."/>
            <person name="Zhou Y."/>
            <person name="Sheng Y."/>
            <person name="Liu T."/>
            <person name="Pan Y."/>
            <person name="Xia L."/>
            <person name="Li J."/>
            <person name="Zhao F."/>
            <person name="Cao W."/>
        </authorList>
    </citation>
    <scope>NUCLEOTIDE SEQUENCE</scope>
    <source>
        <strain evidence="1">Rsan-2018</strain>
        <tissue evidence="1">Larvae</tissue>
    </source>
</reference>
<evidence type="ECO:0008006" key="3">
    <source>
        <dbReference type="Google" id="ProtNLM"/>
    </source>
</evidence>
<protein>
    <recommendedName>
        <fullName evidence="3">EF-hand domain-containing protein</fullName>
    </recommendedName>
</protein>
<keyword evidence="2" id="KW-1185">Reference proteome</keyword>
<dbReference type="EMBL" id="JABSTV010001253">
    <property type="protein sequence ID" value="KAH7944461.1"/>
    <property type="molecule type" value="Genomic_DNA"/>
</dbReference>
<reference evidence="1" key="1">
    <citation type="journal article" date="2020" name="Cell">
        <title>Large-Scale Comparative Analyses of Tick Genomes Elucidate Their Genetic Diversity and Vector Capacities.</title>
        <authorList>
            <consortium name="Tick Genome and Microbiome Consortium (TIGMIC)"/>
            <person name="Jia N."/>
            <person name="Wang J."/>
            <person name="Shi W."/>
            <person name="Du L."/>
            <person name="Sun Y."/>
            <person name="Zhan W."/>
            <person name="Jiang J.F."/>
            <person name="Wang Q."/>
            <person name="Zhang B."/>
            <person name="Ji P."/>
            <person name="Bell-Sakyi L."/>
            <person name="Cui X.M."/>
            <person name="Yuan T.T."/>
            <person name="Jiang B.G."/>
            <person name="Yang W.F."/>
            <person name="Lam T.T."/>
            <person name="Chang Q.C."/>
            <person name="Ding S.J."/>
            <person name="Wang X.J."/>
            <person name="Zhu J.G."/>
            <person name="Ruan X.D."/>
            <person name="Zhao L."/>
            <person name="Wei J.T."/>
            <person name="Ye R.Z."/>
            <person name="Que T.C."/>
            <person name="Du C.H."/>
            <person name="Zhou Y.H."/>
            <person name="Cheng J.X."/>
            <person name="Dai P.F."/>
            <person name="Guo W.B."/>
            <person name="Han X.H."/>
            <person name="Huang E.J."/>
            <person name="Li L.F."/>
            <person name="Wei W."/>
            <person name="Gao Y.C."/>
            <person name="Liu J.Z."/>
            <person name="Shao H.Z."/>
            <person name="Wang X."/>
            <person name="Wang C.C."/>
            <person name="Yang T.C."/>
            <person name="Huo Q.B."/>
            <person name="Li W."/>
            <person name="Chen H.Y."/>
            <person name="Chen S.E."/>
            <person name="Zhou L.G."/>
            <person name="Ni X.B."/>
            <person name="Tian J.H."/>
            <person name="Sheng Y."/>
            <person name="Liu T."/>
            <person name="Pan Y.S."/>
            <person name="Xia L.Y."/>
            <person name="Li J."/>
            <person name="Zhao F."/>
            <person name="Cao W.C."/>
        </authorList>
    </citation>
    <scope>NUCLEOTIDE SEQUENCE</scope>
    <source>
        <strain evidence="1">Rsan-2018</strain>
    </source>
</reference>
<gene>
    <name evidence="1" type="ORF">HPB52_019930</name>
</gene>
<dbReference type="AlphaFoldDB" id="A0A9D4PJQ7"/>
<dbReference type="Proteomes" id="UP000821837">
    <property type="component" value="Unassembled WGS sequence"/>
</dbReference>